<evidence type="ECO:0000256" key="2">
    <source>
        <dbReference type="SAM" id="SignalP"/>
    </source>
</evidence>
<accession>A0ABN3BAN1</accession>
<feature type="region of interest" description="Disordered" evidence="1">
    <location>
        <begin position="25"/>
        <end position="56"/>
    </location>
</feature>
<evidence type="ECO:0000313" key="4">
    <source>
        <dbReference type="Proteomes" id="UP001501084"/>
    </source>
</evidence>
<keyword evidence="2" id="KW-0732">Signal</keyword>
<dbReference type="PROSITE" id="PS51257">
    <property type="entry name" value="PROKAR_LIPOPROTEIN"/>
    <property type="match status" value="1"/>
</dbReference>
<evidence type="ECO:0000256" key="1">
    <source>
        <dbReference type="SAM" id="MobiDB-lite"/>
    </source>
</evidence>
<organism evidence="3 4">
    <name type="scientific">Leucobacter alluvii</name>
    <dbReference type="NCBI Taxonomy" id="340321"/>
    <lineage>
        <taxon>Bacteria</taxon>
        <taxon>Bacillati</taxon>
        <taxon>Actinomycetota</taxon>
        <taxon>Actinomycetes</taxon>
        <taxon>Micrococcales</taxon>
        <taxon>Microbacteriaceae</taxon>
        <taxon>Leucobacter</taxon>
    </lineage>
</organism>
<feature type="chain" id="PRO_5046610917" evidence="2">
    <location>
        <begin position="22"/>
        <end position="214"/>
    </location>
</feature>
<feature type="signal peptide" evidence="2">
    <location>
        <begin position="1"/>
        <end position="21"/>
    </location>
</feature>
<proteinExistence type="predicted"/>
<dbReference type="RefSeq" id="WP_346058597.1">
    <property type="nucleotide sequence ID" value="NZ_BAAAOP010000012.1"/>
</dbReference>
<sequence>MKLRRLGLTAATALILVGALAACAPEPSEEPTEEPAPLASTGPTSDPAPAPTDVTDPVDIVVPSCDVLLPLEKVHQVLGDDRPEYVEVGPERLSELSLESFGPAAVSAYESAEQLSHCRWAYPQSDGIIDVVVAELSTEVREEFTSALDDSVFVEGETADGVTYIDEDPQRRKSMPVRFAFIDNVWVATVGSIGPFLDPTIESMLELNPQLRKS</sequence>
<protein>
    <submittedName>
        <fullName evidence="3">Uncharacterized protein</fullName>
    </submittedName>
</protein>
<comment type="caution">
    <text evidence="3">The sequence shown here is derived from an EMBL/GenBank/DDBJ whole genome shotgun (WGS) entry which is preliminary data.</text>
</comment>
<reference evidence="3 4" key="1">
    <citation type="journal article" date="2019" name="Int. J. Syst. Evol. Microbiol.">
        <title>The Global Catalogue of Microorganisms (GCM) 10K type strain sequencing project: providing services to taxonomists for standard genome sequencing and annotation.</title>
        <authorList>
            <consortium name="The Broad Institute Genomics Platform"/>
            <consortium name="The Broad Institute Genome Sequencing Center for Infectious Disease"/>
            <person name="Wu L."/>
            <person name="Ma J."/>
        </authorList>
    </citation>
    <scope>NUCLEOTIDE SEQUENCE [LARGE SCALE GENOMIC DNA]</scope>
    <source>
        <strain evidence="3 4">JCM 14919</strain>
    </source>
</reference>
<dbReference type="EMBL" id="BAAAOP010000012">
    <property type="protein sequence ID" value="GAA2190257.1"/>
    <property type="molecule type" value="Genomic_DNA"/>
</dbReference>
<keyword evidence="4" id="KW-1185">Reference proteome</keyword>
<name>A0ABN3BAN1_9MICO</name>
<feature type="compositionally biased region" description="Low complexity" evidence="1">
    <location>
        <begin position="35"/>
        <end position="56"/>
    </location>
</feature>
<evidence type="ECO:0000313" key="3">
    <source>
        <dbReference type="EMBL" id="GAA2190257.1"/>
    </source>
</evidence>
<dbReference type="Proteomes" id="UP001501084">
    <property type="component" value="Unassembled WGS sequence"/>
</dbReference>
<gene>
    <name evidence="3" type="ORF">GCM10009786_26820</name>
</gene>